<protein>
    <submittedName>
        <fullName evidence="2">Uncharacterized protein</fullName>
    </submittedName>
</protein>
<evidence type="ECO:0000313" key="2">
    <source>
        <dbReference type="EMBL" id="CAB0028699.1"/>
    </source>
</evidence>
<dbReference type="AlphaFoldDB" id="A0A6H5I2G9"/>
<accession>A0A6H5I2G9</accession>
<evidence type="ECO:0000313" key="3">
    <source>
        <dbReference type="Proteomes" id="UP000479190"/>
    </source>
</evidence>
<sequence length="56" mass="5994">MRPSEGGAHASSAFLLHGARTDHHFQADEINKSGKLQGAHVPQSRQADACEEAPRS</sequence>
<reference evidence="2 3" key="1">
    <citation type="submission" date="2020-02" db="EMBL/GenBank/DDBJ databases">
        <authorList>
            <person name="Ferguson B K."/>
        </authorList>
    </citation>
    <scope>NUCLEOTIDE SEQUENCE [LARGE SCALE GENOMIC DNA]</scope>
</reference>
<dbReference type="EMBL" id="CADCXV010000180">
    <property type="protein sequence ID" value="CAB0028699.1"/>
    <property type="molecule type" value="Genomic_DNA"/>
</dbReference>
<proteinExistence type="predicted"/>
<gene>
    <name evidence="2" type="ORF">TBRA_LOCUS838</name>
</gene>
<dbReference type="Proteomes" id="UP000479190">
    <property type="component" value="Unassembled WGS sequence"/>
</dbReference>
<feature type="compositionally biased region" description="Basic and acidic residues" evidence="1">
    <location>
        <begin position="19"/>
        <end position="32"/>
    </location>
</feature>
<keyword evidence="3" id="KW-1185">Reference proteome</keyword>
<organism evidence="2 3">
    <name type="scientific">Trichogramma brassicae</name>
    <dbReference type="NCBI Taxonomy" id="86971"/>
    <lineage>
        <taxon>Eukaryota</taxon>
        <taxon>Metazoa</taxon>
        <taxon>Ecdysozoa</taxon>
        <taxon>Arthropoda</taxon>
        <taxon>Hexapoda</taxon>
        <taxon>Insecta</taxon>
        <taxon>Pterygota</taxon>
        <taxon>Neoptera</taxon>
        <taxon>Endopterygota</taxon>
        <taxon>Hymenoptera</taxon>
        <taxon>Apocrita</taxon>
        <taxon>Proctotrupomorpha</taxon>
        <taxon>Chalcidoidea</taxon>
        <taxon>Trichogrammatidae</taxon>
        <taxon>Trichogramma</taxon>
    </lineage>
</organism>
<evidence type="ECO:0000256" key="1">
    <source>
        <dbReference type="SAM" id="MobiDB-lite"/>
    </source>
</evidence>
<feature type="region of interest" description="Disordered" evidence="1">
    <location>
        <begin position="1"/>
        <end position="56"/>
    </location>
</feature>
<name>A0A6H5I2G9_9HYME</name>